<dbReference type="Pfam" id="PF13560">
    <property type="entry name" value="HTH_31"/>
    <property type="match status" value="1"/>
</dbReference>
<dbReference type="EMBL" id="JBHTCG010000005">
    <property type="protein sequence ID" value="MFC7382450.1"/>
    <property type="molecule type" value="Genomic_DNA"/>
</dbReference>
<dbReference type="SMART" id="SM00530">
    <property type="entry name" value="HTH_XRE"/>
    <property type="match status" value="1"/>
</dbReference>
<reference evidence="3" key="1">
    <citation type="journal article" date="2019" name="Int. J. Syst. Evol. Microbiol.">
        <title>The Global Catalogue of Microorganisms (GCM) 10K type strain sequencing project: providing services to taxonomists for standard genome sequencing and annotation.</title>
        <authorList>
            <consortium name="The Broad Institute Genomics Platform"/>
            <consortium name="The Broad Institute Genome Sequencing Center for Infectious Disease"/>
            <person name="Wu L."/>
            <person name="Ma J."/>
        </authorList>
    </citation>
    <scope>NUCLEOTIDE SEQUENCE [LARGE SCALE GENOMIC DNA]</scope>
    <source>
        <strain evidence="3">CECT 7649</strain>
    </source>
</reference>
<evidence type="ECO:0000259" key="1">
    <source>
        <dbReference type="PROSITE" id="PS50943"/>
    </source>
</evidence>
<dbReference type="SUPFAM" id="SSF47413">
    <property type="entry name" value="lambda repressor-like DNA-binding domains"/>
    <property type="match status" value="1"/>
</dbReference>
<dbReference type="RefSeq" id="WP_380825709.1">
    <property type="nucleotide sequence ID" value="NZ_JBHTCG010000005.1"/>
</dbReference>
<dbReference type="InterPro" id="IPR043917">
    <property type="entry name" value="DUF5753"/>
</dbReference>
<dbReference type="InterPro" id="IPR010982">
    <property type="entry name" value="Lambda_DNA-bd_dom_sf"/>
</dbReference>
<dbReference type="InterPro" id="IPR001387">
    <property type="entry name" value="Cro/C1-type_HTH"/>
</dbReference>
<dbReference type="Pfam" id="PF19054">
    <property type="entry name" value="DUF5753"/>
    <property type="match status" value="1"/>
</dbReference>
<dbReference type="Proteomes" id="UP001596496">
    <property type="component" value="Unassembled WGS sequence"/>
</dbReference>
<evidence type="ECO:0000313" key="2">
    <source>
        <dbReference type="EMBL" id="MFC7382450.1"/>
    </source>
</evidence>
<gene>
    <name evidence="2" type="ORF">ACFQSB_09575</name>
</gene>
<proteinExistence type="predicted"/>
<protein>
    <submittedName>
        <fullName evidence="2">Helix-turn-helix domain-containing protein</fullName>
    </submittedName>
</protein>
<feature type="domain" description="HTH cro/C1-type" evidence="1">
    <location>
        <begin position="19"/>
        <end position="73"/>
    </location>
</feature>
<dbReference type="PROSITE" id="PS50943">
    <property type="entry name" value="HTH_CROC1"/>
    <property type="match status" value="1"/>
</dbReference>
<keyword evidence="3" id="KW-1185">Reference proteome</keyword>
<dbReference type="Gene3D" id="1.10.260.40">
    <property type="entry name" value="lambda repressor-like DNA-binding domains"/>
    <property type="match status" value="1"/>
</dbReference>
<accession>A0ABW2P2R8</accession>
<organism evidence="2 3">
    <name type="scientific">Sphaerisporangium rhizosphaerae</name>
    <dbReference type="NCBI Taxonomy" id="2269375"/>
    <lineage>
        <taxon>Bacteria</taxon>
        <taxon>Bacillati</taxon>
        <taxon>Actinomycetota</taxon>
        <taxon>Actinomycetes</taxon>
        <taxon>Streptosporangiales</taxon>
        <taxon>Streptosporangiaceae</taxon>
        <taxon>Sphaerisporangium</taxon>
    </lineage>
</organism>
<dbReference type="CDD" id="cd00093">
    <property type="entry name" value="HTH_XRE"/>
    <property type="match status" value="1"/>
</dbReference>
<name>A0ABW2P2R8_9ACTN</name>
<sequence>MPNAPVVPTVRRRRLGATLRRLRNDAGLTLDEAAALMGWKAPKMSKVENACATIRPVDVAALVKGYGVTDADVSKALENLARDAGKKGWWQTYSGVLAPAYADYISLETDADRISEWCPLLVPGLLQTAAFARETIAGSSMTRTPDEIAALAEVRQARQAVLSRPGNPLELWAIIHEAALHQRFAVRPATMREQLRRLLDAAELPNVTIQIMPLDATPHPGIMGGFSLVVFPGALPDIVLLENLSGATYIEGEDAIPFARGIDRIRASALSVEDSLARIVHLAEGTKT</sequence>
<comment type="caution">
    <text evidence="2">The sequence shown here is derived from an EMBL/GenBank/DDBJ whole genome shotgun (WGS) entry which is preliminary data.</text>
</comment>
<evidence type="ECO:0000313" key="3">
    <source>
        <dbReference type="Proteomes" id="UP001596496"/>
    </source>
</evidence>